<sequence length="64" mass="7293">MSTRNDIVRKASLFTMNGLADPRLMPQPIAHEDASRRETTTPDTMNVWRGLFQRLFGRMSKGNA</sequence>
<proteinExistence type="predicted"/>
<protein>
    <submittedName>
        <fullName evidence="1">Uncharacterized protein</fullName>
    </submittedName>
</protein>
<keyword evidence="2" id="KW-1185">Reference proteome</keyword>
<reference evidence="1 2" key="1">
    <citation type="submission" date="2021-01" db="EMBL/GenBank/DDBJ databases">
        <title>Chryseolinea sp. Jin1 Genome sequencing and assembly.</title>
        <authorList>
            <person name="Kim I."/>
        </authorList>
    </citation>
    <scope>NUCLEOTIDE SEQUENCE [LARGE SCALE GENOMIC DNA]</scope>
    <source>
        <strain evidence="1 2">Jin1</strain>
    </source>
</reference>
<name>A0ABS1KKA7_9BACT</name>
<gene>
    <name evidence="1" type="ORF">JI741_01610</name>
</gene>
<organism evidence="1 2">
    <name type="scientific">Chryseolinea lacunae</name>
    <dbReference type="NCBI Taxonomy" id="2801331"/>
    <lineage>
        <taxon>Bacteria</taxon>
        <taxon>Pseudomonadati</taxon>
        <taxon>Bacteroidota</taxon>
        <taxon>Cytophagia</taxon>
        <taxon>Cytophagales</taxon>
        <taxon>Fulvivirgaceae</taxon>
        <taxon>Chryseolinea</taxon>
    </lineage>
</organism>
<dbReference type="RefSeq" id="WP_202006853.1">
    <property type="nucleotide sequence ID" value="NZ_JAERRB010000001.1"/>
</dbReference>
<dbReference type="EMBL" id="JAERRB010000001">
    <property type="protein sequence ID" value="MBL0739890.1"/>
    <property type="molecule type" value="Genomic_DNA"/>
</dbReference>
<comment type="caution">
    <text evidence="1">The sequence shown here is derived from an EMBL/GenBank/DDBJ whole genome shotgun (WGS) entry which is preliminary data.</text>
</comment>
<evidence type="ECO:0000313" key="1">
    <source>
        <dbReference type="EMBL" id="MBL0739890.1"/>
    </source>
</evidence>
<accession>A0ABS1KKA7</accession>
<dbReference type="Proteomes" id="UP000613030">
    <property type="component" value="Unassembled WGS sequence"/>
</dbReference>
<evidence type="ECO:0000313" key="2">
    <source>
        <dbReference type="Proteomes" id="UP000613030"/>
    </source>
</evidence>